<comment type="catalytic activity">
    <reaction evidence="1">
        <text>a monocarboxylic acid amide + H2O = a monocarboxylate + NH4(+)</text>
        <dbReference type="Rhea" id="RHEA:12020"/>
        <dbReference type="ChEBI" id="CHEBI:15377"/>
        <dbReference type="ChEBI" id="CHEBI:28938"/>
        <dbReference type="ChEBI" id="CHEBI:35757"/>
        <dbReference type="ChEBI" id="CHEBI:83628"/>
        <dbReference type="EC" id="3.5.1.4"/>
    </reaction>
</comment>
<gene>
    <name evidence="8" type="ORF">N7482_004357</name>
</gene>
<evidence type="ECO:0000313" key="8">
    <source>
        <dbReference type="EMBL" id="KAJ5168763.1"/>
    </source>
</evidence>
<evidence type="ECO:0000256" key="1">
    <source>
        <dbReference type="ARBA" id="ARBA00001311"/>
    </source>
</evidence>
<dbReference type="InterPro" id="IPR036928">
    <property type="entry name" value="AS_sf"/>
</dbReference>
<feature type="active site" description="Charge relay system" evidence="5">
    <location>
        <position position="218"/>
    </location>
</feature>
<comment type="similarity">
    <text evidence="2">Belongs to the amidase family.</text>
</comment>
<reference evidence="8" key="2">
    <citation type="journal article" date="2023" name="IMA Fungus">
        <title>Comparative genomic study of the Penicillium genus elucidates a diverse pangenome and 15 lateral gene transfer events.</title>
        <authorList>
            <person name="Petersen C."/>
            <person name="Sorensen T."/>
            <person name="Nielsen M.R."/>
            <person name="Sondergaard T.E."/>
            <person name="Sorensen J.L."/>
            <person name="Fitzpatrick D.A."/>
            <person name="Frisvad J.C."/>
            <person name="Nielsen K.L."/>
        </authorList>
    </citation>
    <scope>NUCLEOTIDE SEQUENCE</scope>
    <source>
        <strain evidence="8">IBT 26290</strain>
    </source>
</reference>
<evidence type="ECO:0000256" key="5">
    <source>
        <dbReference type="PIRSR" id="PIRSR001221-1"/>
    </source>
</evidence>
<dbReference type="Gene3D" id="3.90.1300.10">
    <property type="entry name" value="Amidase signature (AS) domain"/>
    <property type="match status" value="1"/>
</dbReference>
<dbReference type="EMBL" id="JAPQKN010000002">
    <property type="protein sequence ID" value="KAJ5168763.1"/>
    <property type="molecule type" value="Genomic_DNA"/>
</dbReference>
<dbReference type="SUPFAM" id="SSF75304">
    <property type="entry name" value="Amidase signature (AS) enzymes"/>
    <property type="match status" value="1"/>
</dbReference>
<evidence type="ECO:0000259" key="7">
    <source>
        <dbReference type="Pfam" id="PF01425"/>
    </source>
</evidence>
<sequence length="566" mass="61882">MASNSTWRAQAEAKRQSILDAIPEKWRLATPVPSATEVRDVTGSYIQQFLSKREIEITESDAVDIAAQTTTGRWSAVEVTEAFCHRAALAHQLVSCLHEVFFDAAIEDAKKLDAYFAEHKKAVGPLHGLPVSLKDQFHIKGIDTTMGYVGWIGTFQGEKEDPRFGTKESELVRELRNLGAVLYCKTSVPTTLMAGETVNNIIGYTWNPKNRLLSSGGSSGGEGALMALRGSPAGFGTDIGGSIRIPAGFNHLYGLRPSSGRMPYEGAANSMDGQSTVLSVIGPLAPTARSLTLLFKAVLSQQPWYHDPLVLELPWRDAIVEETRSLIEQAKAGNSTLAFAIMHWNGVDRVHPPIARGLKLVEQALQKMGHRVIPWNPPSHTTADQLLFKTFFMDGGVDIKHHFGLSGEPKASQVLIVEDGIELSVSQLAELNVAKREYQKQYLDYWNSTAELTGTGRPVDGIFCPIAPHAAIIPNQFGAVGYTGFVNVLDYPSVSIPVTFADKTIDVRPTNPSAALEEHIEWNYDADTYDGAPVGVQFVGRRLQEEKILTLTEYLGEEISRAVGAK</sequence>
<feature type="active site" description="Charge relay system" evidence="5">
    <location>
        <position position="134"/>
    </location>
</feature>
<feature type="domain" description="Amidase" evidence="7">
    <location>
        <begin position="78"/>
        <end position="549"/>
    </location>
</feature>
<comment type="caution">
    <text evidence="8">The sequence shown here is derived from an EMBL/GenBank/DDBJ whole genome shotgun (WGS) entry which is preliminary data.</text>
</comment>
<dbReference type="PANTHER" id="PTHR46072:SF7">
    <property type="entry name" value="AMIDASE"/>
    <property type="match status" value="1"/>
</dbReference>
<evidence type="ECO:0000256" key="6">
    <source>
        <dbReference type="PIRSR" id="PIRSR001221-2"/>
    </source>
</evidence>
<dbReference type="PIRSF" id="PIRSF001221">
    <property type="entry name" value="Amidase_fungi"/>
    <property type="match status" value="1"/>
</dbReference>
<dbReference type="EC" id="3.5.1.4" evidence="3"/>
<feature type="binding site" evidence="6">
    <location>
        <position position="218"/>
    </location>
    <ligand>
        <name>substrate</name>
    </ligand>
</feature>
<feature type="binding site" evidence="6">
    <location>
        <position position="192"/>
    </location>
    <ligand>
        <name>substrate</name>
    </ligand>
</feature>
<dbReference type="InterPro" id="IPR023631">
    <property type="entry name" value="Amidase_dom"/>
</dbReference>
<feature type="binding site" evidence="6">
    <location>
        <begin position="239"/>
        <end position="242"/>
    </location>
    <ligand>
        <name>substrate</name>
    </ligand>
</feature>
<reference evidence="8" key="1">
    <citation type="submission" date="2022-11" db="EMBL/GenBank/DDBJ databases">
        <authorList>
            <person name="Petersen C."/>
        </authorList>
    </citation>
    <scope>NUCLEOTIDE SEQUENCE</scope>
    <source>
        <strain evidence="8">IBT 26290</strain>
    </source>
</reference>
<dbReference type="PROSITE" id="PS00571">
    <property type="entry name" value="AMIDASES"/>
    <property type="match status" value="1"/>
</dbReference>
<dbReference type="OrthoDB" id="6428749at2759"/>
<evidence type="ECO:0000256" key="2">
    <source>
        <dbReference type="ARBA" id="ARBA00009199"/>
    </source>
</evidence>
<evidence type="ECO:0000313" key="9">
    <source>
        <dbReference type="Proteomes" id="UP001149163"/>
    </source>
</evidence>
<dbReference type="AlphaFoldDB" id="A0A9W9I8H1"/>
<dbReference type="GeneID" id="81425658"/>
<evidence type="ECO:0000256" key="3">
    <source>
        <dbReference type="ARBA" id="ARBA00012922"/>
    </source>
</evidence>
<dbReference type="GO" id="GO:0004040">
    <property type="term" value="F:amidase activity"/>
    <property type="evidence" value="ECO:0007669"/>
    <property type="project" value="UniProtKB-EC"/>
</dbReference>
<organism evidence="8 9">
    <name type="scientific">Penicillium canariense</name>
    <dbReference type="NCBI Taxonomy" id="189055"/>
    <lineage>
        <taxon>Eukaryota</taxon>
        <taxon>Fungi</taxon>
        <taxon>Dikarya</taxon>
        <taxon>Ascomycota</taxon>
        <taxon>Pezizomycotina</taxon>
        <taxon>Eurotiomycetes</taxon>
        <taxon>Eurotiomycetidae</taxon>
        <taxon>Eurotiales</taxon>
        <taxon>Aspergillaceae</taxon>
        <taxon>Penicillium</taxon>
    </lineage>
</organism>
<accession>A0A9W9I8H1</accession>
<protein>
    <recommendedName>
        <fullName evidence="3">amidase</fullName>
        <ecNumber evidence="3">3.5.1.4</ecNumber>
    </recommendedName>
</protein>
<keyword evidence="4" id="KW-0378">Hydrolase</keyword>
<keyword evidence="9" id="KW-1185">Reference proteome</keyword>
<dbReference type="PANTHER" id="PTHR46072">
    <property type="entry name" value="AMIDASE-RELATED-RELATED"/>
    <property type="match status" value="1"/>
</dbReference>
<dbReference type="Proteomes" id="UP001149163">
    <property type="component" value="Unassembled WGS sequence"/>
</dbReference>
<evidence type="ECO:0000256" key="4">
    <source>
        <dbReference type="ARBA" id="ARBA00022801"/>
    </source>
</evidence>
<name>A0A9W9I8H1_9EURO</name>
<dbReference type="InterPro" id="IPR020556">
    <property type="entry name" value="Amidase_CS"/>
</dbReference>
<dbReference type="RefSeq" id="XP_056545224.1">
    <property type="nucleotide sequence ID" value="XM_056686482.1"/>
</dbReference>
<feature type="active site" description="Acyl-ester intermediate" evidence="5">
    <location>
        <position position="242"/>
    </location>
</feature>
<dbReference type="Pfam" id="PF01425">
    <property type="entry name" value="Amidase"/>
    <property type="match status" value="1"/>
</dbReference>
<proteinExistence type="inferred from homology"/>